<dbReference type="RefSeq" id="WP_344027182.1">
    <property type="nucleotide sequence ID" value="NZ_BAAABX010000048.1"/>
</dbReference>
<protein>
    <submittedName>
        <fullName evidence="1">Uncharacterized protein</fullName>
    </submittedName>
</protein>
<proteinExistence type="predicted"/>
<comment type="caution">
    <text evidence="1">The sequence shown here is derived from an EMBL/GenBank/DDBJ whole genome shotgun (WGS) entry which is preliminary data.</text>
</comment>
<reference evidence="1 2" key="1">
    <citation type="journal article" date="2019" name="Int. J. Syst. Evol. Microbiol.">
        <title>The Global Catalogue of Microorganisms (GCM) 10K type strain sequencing project: providing services to taxonomists for standard genome sequencing and annotation.</title>
        <authorList>
            <consortium name="The Broad Institute Genomics Platform"/>
            <consortium name="The Broad Institute Genome Sequencing Center for Infectious Disease"/>
            <person name="Wu L."/>
            <person name="Ma J."/>
        </authorList>
    </citation>
    <scope>NUCLEOTIDE SEQUENCE [LARGE SCALE GENOMIC DNA]</scope>
    <source>
        <strain evidence="1 2">JCM 4788</strain>
    </source>
</reference>
<keyword evidence="2" id="KW-1185">Reference proteome</keyword>
<evidence type="ECO:0000313" key="1">
    <source>
        <dbReference type="EMBL" id="GAA0418659.1"/>
    </source>
</evidence>
<organism evidence="1 2">
    <name type="scientific">Streptomyces luteireticuli</name>
    <dbReference type="NCBI Taxonomy" id="173858"/>
    <lineage>
        <taxon>Bacteria</taxon>
        <taxon>Bacillati</taxon>
        <taxon>Actinomycetota</taxon>
        <taxon>Actinomycetes</taxon>
        <taxon>Kitasatosporales</taxon>
        <taxon>Streptomycetaceae</taxon>
        <taxon>Streptomyces</taxon>
    </lineage>
</organism>
<evidence type="ECO:0000313" key="2">
    <source>
        <dbReference type="Proteomes" id="UP001500879"/>
    </source>
</evidence>
<dbReference type="Proteomes" id="UP001500879">
    <property type="component" value="Unassembled WGS sequence"/>
</dbReference>
<name>A0ABN0YXR8_9ACTN</name>
<accession>A0ABN0YXR8</accession>
<dbReference type="EMBL" id="BAAABX010000048">
    <property type="protein sequence ID" value="GAA0418659.1"/>
    <property type="molecule type" value="Genomic_DNA"/>
</dbReference>
<sequence>MTPPGIDDLLADAAVPTTPVHGFDVGVALRRLAADAARNRQTREALQGRQARKARQMLDMVSRWTVTRPEAPAQLEDLAVGDRVNVDGVLVFACLLRLTGYPDSAQFWWQLAAGAGNRIAAYCLHLHHVQRDEQSRAWLWLEQFSGTSGGHRASLPPDYYGLPEKARQFIREHGTTGPLTAEGLKDEIHRLAAAASGTIIGRPDNRLARRITDLA</sequence>
<gene>
    <name evidence="1" type="ORF">GCM10010357_45010</name>
</gene>